<evidence type="ECO:0000256" key="3">
    <source>
        <dbReference type="ARBA" id="ARBA00022723"/>
    </source>
</evidence>
<dbReference type="Proteomes" id="UP000886700">
    <property type="component" value="Unplaced"/>
</dbReference>
<feature type="compositionally biased region" description="Basic and acidic residues" evidence="7">
    <location>
        <begin position="13"/>
        <end position="29"/>
    </location>
</feature>
<evidence type="ECO:0000256" key="4">
    <source>
        <dbReference type="ARBA" id="ARBA00022771"/>
    </source>
</evidence>
<keyword evidence="3 6" id="KW-0479">Metal-binding</keyword>
<dbReference type="Gene3D" id="6.20.400.10">
    <property type="match status" value="1"/>
</dbReference>
<keyword evidence="9" id="KW-1185">Reference proteome</keyword>
<feature type="compositionally biased region" description="Basic and acidic residues" evidence="7">
    <location>
        <begin position="64"/>
        <end position="74"/>
    </location>
</feature>
<organism evidence="9 10">
    <name type="scientific">Mesocricetus auratus</name>
    <name type="common">Golden hamster</name>
    <dbReference type="NCBI Taxonomy" id="10036"/>
    <lineage>
        <taxon>Eukaryota</taxon>
        <taxon>Metazoa</taxon>
        <taxon>Chordata</taxon>
        <taxon>Craniata</taxon>
        <taxon>Vertebrata</taxon>
        <taxon>Euteleostomi</taxon>
        <taxon>Mammalia</taxon>
        <taxon>Eutheria</taxon>
        <taxon>Euarchontoglires</taxon>
        <taxon>Glires</taxon>
        <taxon>Rodentia</taxon>
        <taxon>Myomorpha</taxon>
        <taxon>Muroidea</taxon>
        <taxon>Cricetidae</taxon>
        <taxon>Cricetinae</taxon>
        <taxon>Mesocricetus</taxon>
    </lineage>
</organism>
<comment type="similarity">
    <text evidence="1">Belongs to the ZC3H15/TMA46 family.</text>
</comment>
<dbReference type="GeneID" id="101826847"/>
<feature type="compositionally biased region" description="Polar residues" evidence="7">
    <location>
        <begin position="53"/>
        <end position="62"/>
    </location>
</feature>
<protein>
    <recommendedName>
        <fullName evidence="2">Zinc finger CCCH domain-containing protein 15</fullName>
    </recommendedName>
</protein>
<dbReference type="InterPro" id="IPR036855">
    <property type="entry name" value="Znf_CCCH_sf"/>
</dbReference>
<dbReference type="PANTHER" id="PTHR12681:SF0">
    <property type="entry name" value="ZINC FINGER CCCH DOMAIN-CONTAINING PROTEIN 15"/>
    <property type="match status" value="1"/>
</dbReference>
<evidence type="ECO:0000256" key="5">
    <source>
        <dbReference type="ARBA" id="ARBA00022833"/>
    </source>
</evidence>
<dbReference type="SMART" id="SM00356">
    <property type="entry name" value="ZnF_C3H1"/>
    <property type="match status" value="2"/>
</dbReference>
<dbReference type="PANTHER" id="PTHR12681">
    <property type="entry name" value="ZINC FINGER-CONTAINING PROTEIN P48ZNF"/>
    <property type="match status" value="1"/>
</dbReference>
<dbReference type="RefSeq" id="XP_040601634.1">
    <property type="nucleotide sequence ID" value="XM_040745700.1"/>
</dbReference>
<feature type="region of interest" description="Disordered" evidence="7">
    <location>
        <begin position="1"/>
        <end position="30"/>
    </location>
</feature>
<sequence>MPPKKQAQAGGSKKAEQKKKEKIIEDKTFGLKNKKGAKQQKFIKAVTHQVKFGQQNPRQVAQSEAEKKLKKDDKKKELQELNELFKPVVAAQKISKGADPKSVVCAFFKQGQCTKGDKCKFSHDLTLERKCEKRSVYIDARDEELEKDTMDNWDEKKLEEVVNKKHGEAEKKKPKTQIVCPFLELSRCSIYYLGEFCGKVCRHFLEAIENNKYGWFWVCPGGGDNCMYRHALPPGFVLKKDKKKEEKEDEISLEDLIERERSALGPNVTKITLESFLAWKKRKRQEKIDKLEQDMERRKADFKAGKALVISGREVFEFRPELVNDDDEEADDTRYIQGTGGDEVDDSVGVNDIDVSLYIPRDVEETGITVASLERFSMYASDKDENKLSEASGGRAENGERSDLDEDNGSGAQENGSIDAVPVDENLFTGEDLDELEEELNTLDLEE</sequence>
<keyword evidence="5 6" id="KW-0862">Zinc</keyword>
<dbReference type="InterPro" id="IPR000571">
    <property type="entry name" value="Znf_CCCH"/>
</dbReference>
<reference evidence="10" key="1">
    <citation type="submission" date="2025-08" db="UniProtKB">
        <authorList>
            <consortium name="RefSeq"/>
        </authorList>
    </citation>
    <scope>IDENTIFICATION</scope>
    <source>
        <tissue evidence="10">Liver</tissue>
    </source>
</reference>
<evidence type="ECO:0000256" key="6">
    <source>
        <dbReference type="PROSITE-ProRule" id="PRU00723"/>
    </source>
</evidence>
<feature type="zinc finger region" description="C3H1-type" evidence="6">
    <location>
        <begin position="99"/>
        <end position="126"/>
    </location>
</feature>
<evidence type="ECO:0000259" key="8">
    <source>
        <dbReference type="PROSITE" id="PS50103"/>
    </source>
</evidence>
<feature type="domain" description="C3H1-type" evidence="8">
    <location>
        <begin position="99"/>
        <end position="126"/>
    </location>
</feature>
<gene>
    <name evidence="10" type="primary">Zc3h15</name>
</gene>
<evidence type="ECO:0000313" key="9">
    <source>
        <dbReference type="Proteomes" id="UP000886700"/>
    </source>
</evidence>
<evidence type="ECO:0000313" key="10">
    <source>
        <dbReference type="RefSeq" id="XP_040601634.1"/>
    </source>
</evidence>
<evidence type="ECO:0000256" key="1">
    <source>
        <dbReference type="ARBA" id="ARBA00010043"/>
    </source>
</evidence>
<feature type="region of interest" description="Disordered" evidence="7">
    <location>
        <begin position="379"/>
        <end position="433"/>
    </location>
</feature>
<feature type="domain" description="C3H1-type" evidence="8">
    <location>
        <begin position="195"/>
        <end position="233"/>
    </location>
</feature>
<dbReference type="SUPFAM" id="SSF90229">
    <property type="entry name" value="CCCH zinc finger"/>
    <property type="match status" value="1"/>
</dbReference>
<name>A0ABM2XFT3_MESAU</name>
<dbReference type="Pfam" id="PF00642">
    <property type="entry name" value="zf-CCCH"/>
    <property type="match status" value="1"/>
</dbReference>
<dbReference type="InterPro" id="IPR032378">
    <property type="entry name" value="ZC3H15/TMA46_C"/>
</dbReference>
<dbReference type="Gene3D" id="4.10.1000.10">
    <property type="entry name" value="Zinc finger, CCCH-type"/>
    <property type="match status" value="1"/>
</dbReference>
<evidence type="ECO:0000256" key="2">
    <source>
        <dbReference type="ARBA" id="ARBA00015073"/>
    </source>
</evidence>
<proteinExistence type="inferred from homology"/>
<dbReference type="Pfam" id="PF16543">
    <property type="entry name" value="DFRP_C"/>
    <property type="match status" value="1"/>
</dbReference>
<feature type="compositionally biased region" description="Low complexity" evidence="7">
    <location>
        <begin position="1"/>
        <end position="12"/>
    </location>
</feature>
<feature type="region of interest" description="Disordered" evidence="7">
    <location>
        <begin position="53"/>
        <end position="74"/>
    </location>
</feature>
<feature type="zinc finger region" description="C3H1-type" evidence="6">
    <location>
        <begin position="195"/>
        <end position="233"/>
    </location>
</feature>
<accession>A0ABM2XFT3</accession>
<keyword evidence="4 6" id="KW-0863">Zinc-finger</keyword>
<feature type="region of interest" description="Disordered" evidence="7">
    <location>
        <begin position="324"/>
        <end position="348"/>
    </location>
</feature>
<evidence type="ECO:0000256" key="7">
    <source>
        <dbReference type="SAM" id="MobiDB-lite"/>
    </source>
</evidence>
<dbReference type="PROSITE" id="PS50103">
    <property type="entry name" value="ZF_C3H1"/>
    <property type="match status" value="2"/>
</dbReference>